<organism evidence="1 2">
    <name type="scientific">Acaulospora morrowiae</name>
    <dbReference type="NCBI Taxonomy" id="94023"/>
    <lineage>
        <taxon>Eukaryota</taxon>
        <taxon>Fungi</taxon>
        <taxon>Fungi incertae sedis</taxon>
        <taxon>Mucoromycota</taxon>
        <taxon>Glomeromycotina</taxon>
        <taxon>Glomeromycetes</taxon>
        <taxon>Diversisporales</taxon>
        <taxon>Acaulosporaceae</taxon>
        <taxon>Acaulospora</taxon>
    </lineage>
</organism>
<evidence type="ECO:0000313" key="1">
    <source>
        <dbReference type="EMBL" id="CAG8738631.1"/>
    </source>
</evidence>
<protein>
    <submittedName>
        <fullName evidence="1">708_t:CDS:1</fullName>
    </submittedName>
</protein>
<comment type="caution">
    <text evidence="1">The sequence shown here is derived from an EMBL/GenBank/DDBJ whole genome shotgun (WGS) entry which is preliminary data.</text>
</comment>
<accession>A0A9N9ILV2</accession>
<gene>
    <name evidence="1" type="ORF">AMORRO_LOCUS14550</name>
</gene>
<dbReference type="OrthoDB" id="2443866at2759"/>
<keyword evidence="2" id="KW-1185">Reference proteome</keyword>
<feature type="non-terminal residue" evidence="1">
    <location>
        <position position="152"/>
    </location>
</feature>
<name>A0A9N9ILV2_9GLOM</name>
<dbReference type="EMBL" id="CAJVPV010029459">
    <property type="protein sequence ID" value="CAG8738631.1"/>
    <property type="molecule type" value="Genomic_DNA"/>
</dbReference>
<feature type="non-terminal residue" evidence="1">
    <location>
        <position position="1"/>
    </location>
</feature>
<reference evidence="1" key="1">
    <citation type="submission" date="2021-06" db="EMBL/GenBank/DDBJ databases">
        <authorList>
            <person name="Kallberg Y."/>
            <person name="Tangrot J."/>
            <person name="Rosling A."/>
        </authorList>
    </citation>
    <scope>NUCLEOTIDE SEQUENCE</scope>
    <source>
        <strain evidence="1">CL551</strain>
    </source>
</reference>
<dbReference type="Proteomes" id="UP000789342">
    <property type="component" value="Unassembled WGS sequence"/>
</dbReference>
<proteinExistence type="predicted"/>
<evidence type="ECO:0000313" key="2">
    <source>
        <dbReference type="Proteomes" id="UP000789342"/>
    </source>
</evidence>
<sequence length="152" mass="17276">TISFMVYAISMLINNLTPNNDIMETVDFTTNTMAFDEDICDEEINTLTIESSQIQIDIQDCNGLIYRVKNALYESLLHYNSIPSDIEMLASLLNSRCKSLGFVSNAEKKKTIDILKNIVTSLQSHLDEFQVVRSDNSLIARMLQSHHPKIDE</sequence>
<dbReference type="AlphaFoldDB" id="A0A9N9ILV2"/>